<sequence length="49" mass="5927">MKESSLDIQIEKLRNKMHEAYRSKKPYHEILEISQQLDKLLNQLSRKSK</sequence>
<dbReference type="Proteomes" id="UP000660110">
    <property type="component" value="Unassembled WGS sequence"/>
</dbReference>
<comment type="caution">
    <text evidence="1">The sequence shown here is derived from an EMBL/GenBank/DDBJ whole genome shotgun (WGS) entry which is preliminary data.</text>
</comment>
<dbReference type="RefSeq" id="WP_188378356.1">
    <property type="nucleotide sequence ID" value="NZ_BMEL01000004.1"/>
</dbReference>
<reference evidence="1" key="2">
    <citation type="submission" date="2020-09" db="EMBL/GenBank/DDBJ databases">
        <authorList>
            <person name="Sun Q."/>
            <person name="Zhou Y."/>
        </authorList>
    </citation>
    <scope>NUCLEOTIDE SEQUENCE</scope>
    <source>
        <strain evidence="1">CGMCC 1.12153</strain>
    </source>
</reference>
<dbReference type="GO" id="GO:0043937">
    <property type="term" value="P:regulation of sporulation"/>
    <property type="evidence" value="ECO:0007669"/>
    <property type="project" value="InterPro"/>
</dbReference>
<dbReference type="InterPro" id="IPR036638">
    <property type="entry name" value="HLH_DNA-bd_sf"/>
</dbReference>
<organism evidence="1 2">
    <name type="scientific">Halobacillus andaensis</name>
    <dbReference type="NCBI Taxonomy" id="1176239"/>
    <lineage>
        <taxon>Bacteria</taxon>
        <taxon>Bacillati</taxon>
        <taxon>Bacillota</taxon>
        <taxon>Bacilli</taxon>
        <taxon>Bacillales</taxon>
        <taxon>Bacillaceae</taxon>
        <taxon>Halobacillus</taxon>
    </lineage>
</organism>
<dbReference type="EMBL" id="BMEL01000004">
    <property type="protein sequence ID" value="GGF29071.1"/>
    <property type="molecule type" value="Genomic_DNA"/>
</dbReference>
<gene>
    <name evidence="1" type="ORF">GCM10010954_30230</name>
</gene>
<dbReference type="Pfam" id="PF09388">
    <property type="entry name" value="SpoOE-like"/>
    <property type="match status" value="1"/>
</dbReference>
<accession>A0A917EZG9</accession>
<dbReference type="GO" id="GO:0046983">
    <property type="term" value="F:protein dimerization activity"/>
    <property type="evidence" value="ECO:0007669"/>
    <property type="project" value="InterPro"/>
</dbReference>
<dbReference type="Gene3D" id="4.10.280.10">
    <property type="entry name" value="Helix-loop-helix DNA-binding domain"/>
    <property type="match status" value="1"/>
</dbReference>
<reference evidence="1" key="1">
    <citation type="journal article" date="2014" name="Int. J. Syst. Evol. Microbiol.">
        <title>Complete genome sequence of Corynebacterium casei LMG S-19264T (=DSM 44701T), isolated from a smear-ripened cheese.</title>
        <authorList>
            <consortium name="US DOE Joint Genome Institute (JGI-PGF)"/>
            <person name="Walter F."/>
            <person name="Albersmeier A."/>
            <person name="Kalinowski J."/>
            <person name="Ruckert C."/>
        </authorList>
    </citation>
    <scope>NUCLEOTIDE SEQUENCE</scope>
    <source>
        <strain evidence="1">CGMCC 1.12153</strain>
    </source>
</reference>
<dbReference type="SUPFAM" id="SSF140500">
    <property type="entry name" value="BAS1536-like"/>
    <property type="match status" value="1"/>
</dbReference>
<dbReference type="InterPro" id="IPR037208">
    <property type="entry name" value="Spo0E-like_sf"/>
</dbReference>
<protein>
    <recommendedName>
        <fullName evidence="3">Spo0E like sporulation regulatory protein</fullName>
    </recommendedName>
</protein>
<dbReference type="AlphaFoldDB" id="A0A917EZG9"/>
<evidence type="ECO:0000313" key="2">
    <source>
        <dbReference type="Proteomes" id="UP000660110"/>
    </source>
</evidence>
<keyword evidence="2" id="KW-1185">Reference proteome</keyword>
<dbReference type="InterPro" id="IPR018540">
    <property type="entry name" value="Spo0E-like"/>
</dbReference>
<evidence type="ECO:0008006" key="3">
    <source>
        <dbReference type="Google" id="ProtNLM"/>
    </source>
</evidence>
<proteinExistence type="predicted"/>
<evidence type="ECO:0000313" key="1">
    <source>
        <dbReference type="EMBL" id="GGF29071.1"/>
    </source>
</evidence>
<name>A0A917EZG9_HALAA</name>